<protein>
    <submittedName>
        <fullName evidence="2">DUF805 domain-containing protein</fullName>
    </submittedName>
</protein>
<gene>
    <name evidence="2" type="ORF">NQF87_05630</name>
</gene>
<evidence type="ECO:0000313" key="2">
    <source>
        <dbReference type="EMBL" id="MCX5616452.1"/>
    </source>
</evidence>
<keyword evidence="1" id="KW-0472">Membrane</keyword>
<dbReference type="Proteomes" id="UP001165633">
    <property type="component" value="Unassembled WGS sequence"/>
</dbReference>
<sequence length="63" mass="6967">MTSPDLPRPPHGATVISAYMPFVINTAFYFYFAVLMSIVHGIVLVPFAAACVRRLHDTGRSGW</sequence>
<proteinExistence type="predicted"/>
<dbReference type="RefSeq" id="WP_266127447.1">
    <property type="nucleotide sequence ID" value="NZ_JANIDV010000003.1"/>
</dbReference>
<name>A0ABT3WBI5_9PROT</name>
<dbReference type="InterPro" id="IPR008523">
    <property type="entry name" value="DUF805"/>
</dbReference>
<accession>A0ABT3WBI5</accession>
<comment type="caution">
    <text evidence="2">The sequence shown here is derived from an EMBL/GenBank/DDBJ whole genome shotgun (WGS) entry which is preliminary data.</text>
</comment>
<keyword evidence="1" id="KW-0812">Transmembrane</keyword>
<reference evidence="2" key="1">
    <citation type="submission" date="2022-07" db="EMBL/GenBank/DDBJ databases">
        <title>Bombella genomes.</title>
        <authorList>
            <person name="Harer L."/>
            <person name="Styblova S."/>
            <person name="Ehrmann M."/>
        </authorList>
    </citation>
    <scope>NUCLEOTIDE SEQUENCE</scope>
    <source>
        <strain evidence="2">TMW 2.2559</strain>
    </source>
</reference>
<feature type="transmembrane region" description="Helical" evidence="1">
    <location>
        <begin position="28"/>
        <end position="52"/>
    </location>
</feature>
<organism evidence="2 3">
    <name type="scientific">Bombella dulcis</name>
    <dbReference type="NCBI Taxonomy" id="2967339"/>
    <lineage>
        <taxon>Bacteria</taxon>
        <taxon>Pseudomonadati</taxon>
        <taxon>Pseudomonadota</taxon>
        <taxon>Alphaproteobacteria</taxon>
        <taxon>Acetobacterales</taxon>
        <taxon>Acetobacteraceae</taxon>
        <taxon>Bombella</taxon>
    </lineage>
</organism>
<keyword evidence="3" id="KW-1185">Reference proteome</keyword>
<evidence type="ECO:0000313" key="3">
    <source>
        <dbReference type="Proteomes" id="UP001165633"/>
    </source>
</evidence>
<dbReference type="Pfam" id="PF05656">
    <property type="entry name" value="DUF805"/>
    <property type="match status" value="1"/>
</dbReference>
<keyword evidence="1" id="KW-1133">Transmembrane helix</keyword>
<dbReference type="EMBL" id="JANIDV010000003">
    <property type="protein sequence ID" value="MCX5616452.1"/>
    <property type="molecule type" value="Genomic_DNA"/>
</dbReference>
<evidence type="ECO:0000256" key="1">
    <source>
        <dbReference type="SAM" id="Phobius"/>
    </source>
</evidence>